<dbReference type="AlphaFoldDB" id="A0A0F9LGY3"/>
<dbReference type="Pfam" id="PF02470">
    <property type="entry name" value="MlaD"/>
    <property type="match status" value="1"/>
</dbReference>
<accession>A0A0F9LGY3</accession>
<feature type="domain" description="Mce/MlaD" evidence="2">
    <location>
        <begin position="37"/>
        <end position="123"/>
    </location>
</feature>
<evidence type="ECO:0000259" key="2">
    <source>
        <dbReference type="Pfam" id="PF02470"/>
    </source>
</evidence>
<reference evidence="3" key="1">
    <citation type="journal article" date="2015" name="Nature">
        <title>Complex archaea that bridge the gap between prokaryotes and eukaryotes.</title>
        <authorList>
            <person name="Spang A."/>
            <person name="Saw J.H."/>
            <person name="Jorgensen S.L."/>
            <person name="Zaremba-Niedzwiedzka K."/>
            <person name="Martijn J."/>
            <person name="Lind A.E."/>
            <person name="van Eijk R."/>
            <person name="Schleper C."/>
            <person name="Guy L."/>
            <person name="Ettema T.J."/>
        </authorList>
    </citation>
    <scope>NUCLEOTIDE SEQUENCE</scope>
</reference>
<organism evidence="3">
    <name type="scientific">marine sediment metagenome</name>
    <dbReference type="NCBI Taxonomy" id="412755"/>
    <lineage>
        <taxon>unclassified sequences</taxon>
        <taxon>metagenomes</taxon>
        <taxon>ecological metagenomes</taxon>
    </lineage>
</organism>
<protein>
    <recommendedName>
        <fullName evidence="2">Mce/MlaD domain-containing protein</fullName>
    </recommendedName>
</protein>
<evidence type="ECO:0000256" key="1">
    <source>
        <dbReference type="SAM" id="Phobius"/>
    </source>
</evidence>
<keyword evidence="1" id="KW-0812">Transmembrane</keyword>
<evidence type="ECO:0000313" key="3">
    <source>
        <dbReference type="EMBL" id="KKM86386.1"/>
    </source>
</evidence>
<gene>
    <name evidence="3" type="ORF">LCGC14_1279510</name>
</gene>
<dbReference type="EMBL" id="LAZR01007266">
    <property type="protein sequence ID" value="KKM86386.1"/>
    <property type="molecule type" value="Genomic_DNA"/>
</dbReference>
<comment type="caution">
    <text evidence="3">The sequence shown here is derived from an EMBL/GenBank/DDBJ whole genome shotgun (WGS) entry which is preliminary data.</text>
</comment>
<dbReference type="PANTHER" id="PTHR33371">
    <property type="entry name" value="INTERMEMBRANE PHOSPHOLIPID TRANSPORT SYSTEM BINDING PROTEIN MLAD-RELATED"/>
    <property type="match status" value="1"/>
</dbReference>
<feature type="transmembrane region" description="Helical" evidence="1">
    <location>
        <begin position="7"/>
        <end position="28"/>
    </location>
</feature>
<sequence length="402" mass="45281">MSDKLKNILIGLFALMAIMIIAGTVLFLQPSIGDGEKTLNVRFSNIAGINIGTRVTFAGKPIGEVAKILEVQDARDEQRDEFSRIYCYQLVLKVDSSIDVYENDIISIQTTGLMGEKSIGIIPKSSPRDAKLVTNDIIYAKSVDSIENTAQQISQLSDKAEKTLDNFNVWFEKNSQSLSLAMTSVSNLLNDIDTQKMVSSVHSSINSFTESLNHVNNALKIVEDNNTFDKLNILVDNITITSDFISTEGKETMQNIKLLTQHFNDSKTSIGKLLTTDDLYLKFNALFGKANTLFNDINQYGVLFQYSKGWQRQRTKRANILESLSTAKSFRSYFETEIADITSSLGRINTLVEKSSDFSQKQRIENSDSFKRNYAYLLRQVESLLNMVKLYNEDLLDKSNDH</sequence>
<keyword evidence="1" id="KW-1133">Transmembrane helix</keyword>
<dbReference type="InterPro" id="IPR052336">
    <property type="entry name" value="MlaD_Phospholipid_Transporter"/>
</dbReference>
<dbReference type="InterPro" id="IPR003399">
    <property type="entry name" value="Mce/MlaD"/>
</dbReference>
<proteinExistence type="predicted"/>
<keyword evidence="1" id="KW-0472">Membrane</keyword>
<dbReference type="PANTHER" id="PTHR33371:SF4">
    <property type="entry name" value="INTERMEMBRANE PHOSPHOLIPID TRANSPORT SYSTEM BINDING PROTEIN MLAD"/>
    <property type="match status" value="1"/>
</dbReference>
<name>A0A0F9LGY3_9ZZZZ</name>